<dbReference type="RefSeq" id="WP_167983640.1">
    <property type="nucleotide sequence ID" value="NZ_JAATEJ010000010.1"/>
</dbReference>
<keyword evidence="5" id="KW-1185">Reference proteome</keyword>
<evidence type="ECO:0000313" key="5">
    <source>
        <dbReference type="Proteomes" id="UP000734511"/>
    </source>
</evidence>
<reference evidence="4 5" key="1">
    <citation type="submission" date="2020-03" db="EMBL/GenBank/DDBJ databases">
        <title>WGS of actinomycetes isolated from Thailand.</title>
        <authorList>
            <person name="Thawai C."/>
        </authorList>
    </citation>
    <scope>NUCLEOTIDE SEQUENCE [LARGE SCALE GENOMIC DNA]</scope>
    <source>
        <strain evidence="4 5">PRB2-1</strain>
    </source>
</reference>
<accession>A0ABX0ZLC7</accession>
<dbReference type="EMBL" id="JAATEJ010000010">
    <property type="protein sequence ID" value="NJP44659.1"/>
    <property type="molecule type" value="Genomic_DNA"/>
</dbReference>
<feature type="transmembrane region" description="Helical" evidence="3">
    <location>
        <begin position="7"/>
        <end position="28"/>
    </location>
</feature>
<evidence type="ECO:0008006" key="6">
    <source>
        <dbReference type="Google" id="ProtNLM"/>
    </source>
</evidence>
<gene>
    <name evidence="4" type="ORF">HCN08_14840</name>
</gene>
<keyword evidence="2 3" id="KW-0472">Membrane</keyword>
<dbReference type="PANTHER" id="PTHR37042">
    <property type="entry name" value="OUTER MEMBRANE PROTEIN RV1973"/>
    <property type="match status" value="1"/>
</dbReference>
<proteinExistence type="predicted"/>
<sequence>MRVPGRVVWAAAWTAAVVACGLGVWSYAATRGDDALSYGKARDAALADGRLDIARLNTVDASRAAADLDAWLDVTAGPLHDRMTATHSADTATVRQSGTSTKGTVTDAAVTELDTRAGTAKLIATVEVHLTPRSGAATTDRKRFEAGLSHTSTGWKLTALTAVPVGAS</sequence>
<keyword evidence="3" id="KW-0812">Transmembrane</keyword>
<evidence type="ECO:0000256" key="1">
    <source>
        <dbReference type="ARBA" id="ARBA00004370"/>
    </source>
</evidence>
<evidence type="ECO:0000256" key="3">
    <source>
        <dbReference type="SAM" id="Phobius"/>
    </source>
</evidence>
<comment type="subcellular location">
    <subcellularLocation>
        <location evidence="1">Membrane</location>
    </subcellularLocation>
</comment>
<evidence type="ECO:0000313" key="4">
    <source>
        <dbReference type="EMBL" id="NJP44659.1"/>
    </source>
</evidence>
<keyword evidence="3" id="KW-1133">Transmembrane helix</keyword>
<protein>
    <recommendedName>
        <fullName evidence="6">Mce-associated membrane protein</fullName>
    </recommendedName>
</protein>
<dbReference type="PANTHER" id="PTHR37042:SF4">
    <property type="entry name" value="OUTER MEMBRANE PROTEIN RV1973"/>
    <property type="match status" value="1"/>
</dbReference>
<comment type="caution">
    <text evidence="4">The sequence shown here is derived from an EMBL/GenBank/DDBJ whole genome shotgun (WGS) entry which is preliminary data.</text>
</comment>
<evidence type="ECO:0000256" key="2">
    <source>
        <dbReference type="ARBA" id="ARBA00023136"/>
    </source>
</evidence>
<dbReference type="Proteomes" id="UP000734511">
    <property type="component" value="Unassembled WGS sequence"/>
</dbReference>
<organism evidence="4 5">
    <name type="scientific">Actinacidiphila epipremni</name>
    <dbReference type="NCBI Taxonomy" id="2053013"/>
    <lineage>
        <taxon>Bacteria</taxon>
        <taxon>Bacillati</taxon>
        <taxon>Actinomycetota</taxon>
        <taxon>Actinomycetes</taxon>
        <taxon>Kitasatosporales</taxon>
        <taxon>Streptomycetaceae</taxon>
        <taxon>Actinacidiphila</taxon>
    </lineage>
</organism>
<name>A0ABX0ZLC7_9ACTN</name>
<dbReference type="PROSITE" id="PS51257">
    <property type="entry name" value="PROKAR_LIPOPROTEIN"/>
    <property type="match status" value="1"/>
</dbReference>